<evidence type="ECO:0000256" key="4">
    <source>
        <dbReference type="ARBA" id="ARBA00022723"/>
    </source>
</evidence>
<evidence type="ECO:0000256" key="3">
    <source>
        <dbReference type="ARBA" id="ARBA00022617"/>
    </source>
</evidence>
<dbReference type="GO" id="GO:0004497">
    <property type="term" value="F:monooxygenase activity"/>
    <property type="evidence" value="ECO:0007669"/>
    <property type="project" value="UniProtKB-KW"/>
</dbReference>
<dbReference type="InterPro" id="IPR036396">
    <property type="entry name" value="Cyt_P450_sf"/>
</dbReference>
<evidence type="ECO:0000256" key="2">
    <source>
        <dbReference type="ARBA" id="ARBA00005179"/>
    </source>
</evidence>
<evidence type="ECO:0000313" key="10">
    <source>
        <dbReference type="Proteomes" id="UP000800035"/>
    </source>
</evidence>
<dbReference type="PANTHER" id="PTHR24305:SF107">
    <property type="entry name" value="P450, PUTATIVE (EUROFUNG)-RELATED"/>
    <property type="match status" value="1"/>
</dbReference>
<comment type="pathway">
    <text evidence="2">Secondary metabolite biosynthesis.</text>
</comment>
<accession>A0A6A5U9I7</accession>
<proteinExistence type="predicted"/>
<dbReference type="AlphaFoldDB" id="A0A6A5U9I7"/>
<keyword evidence="7" id="KW-0503">Monooxygenase</keyword>
<comment type="cofactor">
    <cofactor evidence="1 8">
        <name>heme</name>
        <dbReference type="ChEBI" id="CHEBI:30413"/>
    </cofactor>
</comment>
<dbReference type="GO" id="GO:0020037">
    <property type="term" value="F:heme binding"/>
    <property type="evidence" value="ECO:0007669"/>
    <property type="project" value="InterPro"/>
</dbReference>
<dbReference type="GO" id="GO:0005506">
    <property type="term" value="F:iron ion binding"/>
    <property type="evidence" value="ECO:0007669"/>
    <property type="project" value="InterPro"/>
</dbReference>
<keyword evidence="4 8" id="KW-0479">Metal-binding</keyword>
<feature type="binding site" description="axial binding residue" evidence="8">
    <location>
        <position position="406"/>
    </location>
    <ligand>
        <name>heme</name>
        <dbReference type="ChEBI" id="CHEBI:30413"/>
    </ligand>
    <ligandPart>
        <name>Fe</name>
        <dbReference type="ChEBI" id="CHEBI:18248"/>
    </ligandPart>
</feature>
<name>A0A6A5U9I7_9PLEO</name>
<evidence type="ECO:0000256" key="1">
    <source>
        <dbReference type="ARBA" id="ARBA00001971"/>
    </source>
</evidence>
<dbReference type="Proteomes" id="UP000800035">
    <property type="component" value="Unassembled WGS sequence"/>
</dbReference>
<dbReference type="Pfam" id="PF00067">
    <property type="entry name" value="p450"/>
    <property type="match status" value="1"/>
</dbReference>
<evidence type="ECO:0000256" key="6">
    <source>
        <dbReference type="ARBA" id="ARBA00023004"/>
    </source>
</evidence>
<keyword evidence="10" id="KW-1185">Reference proteome</keyword>
<dbReference type="GO" id="GO:0016705">
    <property type="term" value="F:oxidoreductase activity, acting on paired donors, with incorporation or reduction of molecular oxygen"/>
    <property type="evidence" value="ECO:0007669"/>
    <property type="project" value="InterPro"/>
</dbReference>
<evidence type="ECO:0000313" key="9">
    <source>
        <dbReference type="EMBL" id="KAF1960990.1"/>
    </source>
</evidence>
<keyword evidence="6 8" id="KW-0408">Iron</keyword>
<dbReference type="Gene3D" id="1.10.630.10">
    <property type="entry name" value="Cytochrome P450"/>
    <property type="match status" value="1"/>
</dbReference>
<evidence type="ECO:0000256" key="7">
    <source>
        <dbReference type="ARBA" id="ARBA00023033"/>
    </source>
</evidence>
<evidence type="ECO:0000256" key="5">
    <source>
        <dbReference type="ARBA" id="ARBA00023002"/>
    </source>
</evidence>
<dbReference type="SUPFAM" id="SSF48264">
    <property type="entry name" value="Cytochrome P450"/>
    <property type="match status" value="1"/>
</dbReference>
<organism evidence="9 10">
    <name type="scientific">Byssothecium circinans</name>
    <dbReference type="NCBI Taxonomy" id="147558"/>
    <lineage>
        <taxon>Eukaryota</taxon>
        <taxon>Fungi</taxon>
        <taxon>Dikarya</taxon>
        <taxon>Ascomycota</taxon>
        <taxon>Pezizomycotina</taxon>
        <taxon>Dothideomycetes</taxon>
        <taxon>Pleosporomycetidae</taxon>
        <taxon>Pleosporales</taxon>
        <taxon>Massarineae</taxon>
        <taxon>Massarinaceae</taxon>
        <taxon>Byssothecium</taxon>
    </lineage>
</organism>
<dbReference type="InterPro" id="IPR001128">
    <property type="entry name" value="Cyt_P450"/>
</dbReference>
<dbReference type="OrthoDB" id="10029320at2759"/>
<dbReference type="PRINTS" id="PR00463">
    <property type="entry name" value="EP450I"/>
</dbReference>
<protein>
    <submittedName>
        <fullName evidence="9">Cytochrome protein</fullName>
    </submittedName>
</protein>
<dbReference type="CDD" id="cd11051">
    <property type="entry name" value="CYP59-like"/>
    <property type="match status" value="1"/>
</dbReference>
<gene>
    <name evidence="9" type="ORF">CC80DRAFT_513674</name>
</gene>
<reference evidence="9" key="1">
    <citation type="journal article" date="2020" name="Stud. Mycol.">
        <title>101 Dothideomycetes genomes: a test case for predicting lifestyles and emergence of pathogens.</title>
        <authorList>
            <person name="Haridas S."/>
            <person name="Albert R."/>
            <person name="Binder M."/>
            <person name="Bloem J."/>
            <person name="Labutti K."/>
            <person name="Salamov A."/>
            <person name="Andreopoulos B."/>
            <person name="Baker S."/>
            <person name="Barry K."/>
            <person name="Bills G."/>
            <person name="Bluhm B."/>
            <person name="Cannon C."/>
            <person name="Castanera R."/>
            <person name="Culley D."/>
            <person name="Daum C."/>
            <person name="Ezra D."/>
            <person name="Gonzalez J."/>
            <person name="Henrissat B."/>
            <person name="Kuo A."/>
            <person name="Liang C."/>
            <person name="Lipzen A."/>
            <person name="Lutzoni F."/>
            <person name="Magnuson J."/>
            <person name="Mondo S."/>
            <person name="Nolan M."/>
            <person name="Ohm R."/>
            <person name="Pangilinan J."/>
            <person name="Park H.-J."/>
            <person name="Ramirez L."/>
            <person name="Alfaro M."/>
            <person name="Sun H."/>
            <person name="Tritt A."/>
            <person name="Yoshinaga Y."/>
            <person name="Zwiers L.-H."/>
            <person name="Turgeon B."/>
            <person name="Goodwin S."/>
            <person name="Spatafora J."/>
            <person name="Crous P."/>
            <person name="Grigoriev I."/>
        </authorList>
    </citation>
    <scope>NUCLEOTIDE SEQUENCE</scope>
    <source>
        <strain evidence="9">CBS 675.92</strain>
    </source>
</reference>
<dbReference type="PANTHER" id="PTHR24305">
    <property type="entry name" value="CYTOCHROME P450"/>
    <property type="match status" value="1"/>
</dbReference>
<dbReference type="EMBL" id="ML976982">
    <property type="protein sequence ID" value="KAF1960990.1"/>
    <property type="molecule type" value="Genomic_DNA"/>
</dbReference>
<dbReference type="InterPro" id="IPR050121">
    <property type="entry name" value="Cytochrome_P450_monoxygenase"/>
</dbReference>
<keyword evidence="3 8" id="KW-0349">Heme</keyword>
<keyword evidence="5" id="KW-0560">Oxidoreductase</keyword>
<sequence>MPDVFSPLSKEFNDESDSLFYMDLWPFIGPMMMVSTPNYALQACQQTEFAVDRPDDLLRSMHAITGGSSIFATNGPSWKEARNILQPGFNSGYILGQTGHVVDEAETLVKILREKARKNEIFQLDHVTVKYMMNISGVVTLNRSLHSQTKNHPFASAMRNSLEWHYFAELKSSVVKGTPLLRLISWYNSRLMNNYLSAVLDERYADWRSGSVSLENSKSATDLILAHYISKHKDKAPTTLDAKFKKWAIPQLRIMFFVGHDSSAATVCYVFYLLSKNPTSLEKLRTEHDEVFGADVSAAPDLLRTKPQLLNKLSYTTAVIKEVLRLFPPASGFRVGRPGISLHNNGKSYPTENTRVWVLHSVLHRNPKYWKDPDEFIPERFLVGPEDPLYPVKGAWRPFEHGPRDCIGQTLAMSQLRISMVMLIRSFDVKPAYEEWDQIHGIPKLRICTFGGERAYQIGQSGGHPADGFPCRISVRV</sequence>
<evidence type="ECO:0000256" key="8">
    <source>
        <dbReference type="PIRSR" id="PIRSR602401-1"/>
    </source>
</evidence>
<dbReference type="InterPro" id="IPR002401">
    <property type="entry name" value="Cyt_P450_E_grp-I"/>
</dbReference>
<dbReference type="PRINTS" id="PR00385">
    <property type="entry name" value="P450"/>
</dbReference>